<dbReference type="AlphaFoldDB" id="A0A0K2T1G8"/>
<keyword evidence="1" id="KW-1133">Transmembrane helix</keyword>
<evidence type="ECO:0000313" key="2">
    <source>
        <dbReference type="EMBL" id="CDW19336.1"/>
    </source>
</evidence>
<evidence type="ECO:0000256" key="1">
    <source>
        <dbReference type="SAM" id="Phobius"/>
    </source>
</evidence>
<dbReference type="EMBL" id="HACA01001975">
    <property type="protein sequence ID" value="CDW19336.1"/>
    <property type="molecule type" value="Transcribed_RNA"/>
</dbReference>
<name>A0A0K2T1G8_LEPSM</name>
<organism evidence="2">
    <name type="scientific">Lepeophtheirus salmonis</name>
    <name type="common">Salmon louse</name>
    <name type="synonym">Caligus salmonis</name>
    <dbReference type="NCBI Taxonomy" id="72036"/>
    <lineage>
        <taxon>Eukaryota</taxon>
        <taxon>Metazoa</taxon>
        <taxon>Ecdysozoa</taxon>
        <taxon>Arthropoda</taxon>
        <taxon>Crustacea</taxon>
        <taxon>Multicrustacea</taxon>
        <taxon>Hexanauplia</taxon>
        <taxon>Copepoda</taxon>
        <taxon>Siphonostomatoida</taxon>
        <taxon>Caligidae</taxon>
        <taxon>Lepeophtheirus</taxon>
    </lineage>
</organism>
<accession>A0A0K2T1G8</accession>
<protein>
    <submittedName>
        <fullName evidence="2">Uncharacterized protein</fullName>
    </submittedName>
</protein>
<keyword evidence="1" id="KW-0472">Membrane</keyword>
<feature type="transmembrane region" description="Helical" evidence="1">
    <location>
        <begin position="20"/>
        <end position="40"/>
    </location>
</feature>
<sequence length="46" mass="5640">MISNTQSQYSRIFPHSSQKYGTTYFCSLVFFCLLVCRWYFPYQRIQ</sequence>
<reference evidence="2" key="1">
    <citation type="submission" date="2014-05" db="EMBL/GenBank/DDBJ databases">
        <authorList>
            <person name="Chronopoulou M."/>
        </authorList>
    </citation>
    <scope>NUCLEOTIDE SEQUENCE</scope>
    <source>
        <tissue evidence="2">Whole organism</tissue>
    </source>
</reference>
<proteinExistence type="predicted"/>
<keyword evidence="1" id="KW-0812">Transmembrane</keyword>